<dbReference type="Gene3D" id="1.20.120.530">
    <property type="entry name" value="GntR ligand-binding domain-like"/>
    <property type="match status" value="1"/>
</dbReference>
<keyword evidence="2" id="KW-0238">DNA-binding</keyword>
<name>A0A6G7VQ45_9RHOB</name>
<proteinExistence type="predicted"/>
<keyword evidence="1" id="KW-0805">Transcription regulation</keyword>
<dbReference type="GO" id="GO:0003700">
    <property type="term" value="F:DNA-binding transcription factor activity"/>
    <property type="evidence" value="ECO:0007669"/>
    <property type="project" value="InterPro"/>
</dbReference>
<protein>
    <submittedName>
        <fullName evidence="6">FadR family transcriptional regulator</fullName>
    </submittedName>
</protein>
<dbReference type="InterPro" id="IPR008920">
    <property type="entry name" value="TF_FadR/GntR_C"/>
</dbReference>
<dbReference type="KEGG" id="mon:G8E03_15215"/>
<dbReference type="Pfam" id="PF00392">
    <property type="entry name" value="GntR"/>
    <property type="match status" value="1"/>
</dbReference>
<dbReference type="PROSITE" id="PS50949">
    <property type="entry name" value="HTH_GNTR"/>
    <property type="match status" value="1"/>
</dbReference>
<dbReference type="PANTHER" id="PTHR43537">
    <property type="entry name" value="TRANSCRIPTIONAL REGULATOR, GNTR FAMILY"/>
    <property type="match status" value="1"/>
</dbReference>
<dbReference type="SMART" id="SM00345">
    <property type="entry name" value="HTH_GNTR"/>
    <property type="match status" value="1"/>
</dbReference>
<dbReference type="SUPFAM" id="SSF48008">
    <property type="entry name" value="GntR ligand-binding domain-like"/>
    <property type="match status" value="1"/>
</dbReference>
<dbReference type="SUPFAM" id="SSF46785">
    <property type="entry name" value="Winged helix' DNA-binding domain"/>
    <property type="match status" value="1"/>
</dbReference>
<geneLocation type="plasmid" evidence="6 7">
    <name>unnamed2</name>
</geneLocation>
<accession>A0A6G7VQ45</accession>
<gene>
    <name evidence="6" type="ORF">G8E03_15215</name>
</gene>
<evidence type="ECO:0000259" key="5">
    <source>
        <dbReference type="PROSITE" id="PS50949"/>
    </source>
</evidence>
<dbReference type="Proteomes" id="UP000500791">
    <property type="component" value="Plasmid unnamed2"/>
</dbReference>
<dbReference type="InterPro" id="IPR000524">
    <property type="entry name" value="Tscrpt_reg_HTH_GntR"/>
</dbReference>
<dbReference type="Gene3D" id="1.10.10.10">
    <property type="entry name" value="Winged helix-like DNA-binding domain superfamily/Winged helix DNA-binding domain"/>
    <property type="match status" value="1"/>
</dbReference>
<dbReference type="SMART" id="SM00895">
    <property type="entry name" value="FCD"/>
    <property type="match status" value="1"/>
</dbReference>
<evidence type="ECO:0000256" key="3">
    <source>
        <dbReference type="ARBA" id="ARBA00023163"/>
    </source>
</evidence>
<evidence type="ECO:0000256" key="1">
    <source>
        <dbReference type="ARBA" id="ARBA00023015"/>
    </source>
</evidence>
<feature type="region of interest" description="Disordered" evidence="4">
    <location>
        <begin position="1"/>
        <end position="31"/>
    </location>
</feature>
<evidence type="ECO:0000313" key="7">
    <source>
        <dbReference type="Proteomes" id="UP000500791"/>
    </source>
</evidence>
<dbReference type="PANTHER" id="PTHR43537:SF5">
    <property type="entry name" value="UXU OPERON TRANSCRIPTIONAL REGULATOR"/>
    <property type="match status" value="1"/>
</dbReference>
<dbReference type="InterPro" id="IPR036390">
    <property type="entry name" value="WH_DNA-bd_sf"/>
</dbReference>
<dbReference type="InterPro" id="IPR036388">
    <property type="entry name" value="WH-like_DNA-bd_sf"/>
</dbReference>
<dbReference type="EMBL" id="CP049813">
    <property type="protein sequence ID" value="QIK42203.1"/>
    <property type="molecule type" value="Genomic_DNA"/>
</dbReference>
<dbReference type="InterPro" id="IPR011711">
    <property type="entry name" value="GntR_C"/>
</dbReference>
<feature type="compositionally biased region" description="Polar residues" evidence="4">
    <location>
        <begin position="1"/>
        <end position="10"/>
    </location>
</feature>
<dbReference type="PRINTS" id="PR00035">
    <property type="entry name" value="HTHGNTR"/>
</dbReference>
<dbReference type="Pfam" id="PF07729">
    <property type="entry name" value="FCD"/>
    <property type="match status" value="1"/>
</dbReference>
<evidence type="ECO:0000313" key="6">
    <source>
        <dbReference type="EMBL" id="QIK42203.1"/>
    </source>
</evidence>
<reference evidence="6 7" key="1">
    <citation type="submission" date="2020-03" db="EMBL/GenBank/DDBJ databases">
        <title>Complete genome sequence of Monaibacterium sp. ALG8 with diverse plasmids.</title>
        <authorList>
            <person name="Sun C."/>
        </authorList>
    </citation>
    <scope>NUCLEOTIDE SEQUENCE [LARGE SCALE GENOMIC DNA]</scope>
    <source>
        <strain evidence="6 7">ALG8</strain>
        <plasmid evidence="6 7">unnamed2</plasmid>
    </source>
</reference>
<keyword evidence="6" id="KW-0614">Plasmid</keyword>
<sequence length="260" mass="29926">MNLFRSNEQPDFSERGGMMNNIDGAPSRSASVDRNKLGQLLGQIMSESREGARLPSERELAARLNLGRNKLREHLSVLEALRIIEMRPQSGIYTRNLNLESSVEMLVLMSELGRPLSRADLEQSMEVRRLLETQSIRLASQRHLPEDLEALSVVIDRQEAKIGSGISCFAEDQEFHLQIAHSTRNDVFARIINTFFLMTIARRKIYFDDEERARESVRQHRQMLAAIESRDAEMCSELMLRHISEAEAHYYNDIPNDEVR</sequence>
<keyword evidence="3" id="KW-0804">Transcription</keyword>
<dbReference type="AlphaFoldDB" id="A0A6G7VQ45"/>
<organism evidence="6 7">
    <name type="scientific">Pontivivens nitratireducens</name>
    <dbReference type="NCBI Taxonomy" id="2758038"/>
    <lineage>
        <taxon>Bacteria</taxon>
        <taxon>Pseudomonadati</taxon>
        <taxon>Pseudomonadota</taxon>
        <taxon>Alphaproteobacteria</taxon>
        <taxon>Rhodobacterales</taxon>
        <taxon>Paracoccaceae</taxon>
        <taxon>Pontivivens</taxon>
    </lineage>
</organism>
<dbReference type="RefSeq" id="WP_166194512.1">
    <property type="nucleotide sequence ID" value="NZ_CP049813.1"/>
</dbReference>
<feature type="domain" description="HTH gntR-type" evidence="5">
    <location>
        <begin position="30"/>
        <end position="97"/>
    </location>
</feature>
<dbReference type="GO" id="GO:0003677">
    <property type="term" value="F:DNA binding"/>
    <property type="evidence" value="ECO:0007669"/>
    <property type="project" value="UniProtKB-KW"/>
</dbReference>
<evidence type="ECO:0000256" key="4">
    <source>
        <dbReference type="SAM" id="MobiDB-lite"/>
    </source>
</evidence>
<evidence type="ECO:0000256" key="2">
    <source>
        <dbReference type="ARBA" id="ARBA00023125"/>
    </source>
</evidence>
<keyword evidence="7" id="KW-1185">Reference proteome</keyword>